<comment type="caution">
    <text evidence="1">The sequence shown here is derived from an EMBL/GenBank/DDBJ whole genome shotgun (WGS) entry which is preliminary data.</text>
</comment>
<dbReference type="AlphaFoldDB" id="A0A813E1Z0"/>
<organism evidence="1 2">
    <name type="scientific">Polarella glacialis</name>
    <name type="common">Dinoflagellate</name>
    <dbReference type="NCBI Taxonomy" id="89957"/>
    <lineage>
        <taxon>Eukaryota</taxon>
        <taxon>Sar</taxon>
        <taxon>Alveolata</taxon>
        <taxon>Dinophyceae</taxon>
        <taxon>Suessiales</taxon>
        <taxon>Suessiaceae</taxon>
        <taxon>Polarella</taxon>
    </lineage>
</organism>
<dbReference type="Proteomes" id="UP000654075">
    <property type="component" value="Unassembled WGS sequence"/>
</dbReference>
<accession>A0A813E1Z0</accession>
<evidence type="ECO:0000313" key="1">
    <source>
        <dbReference type="EMBL" id="CAE8595030.1"/>
    </source>
</evidence>
<evidence type="ECO:0000313" key="2">
    <source>
        <dbReference type="Proteomes" id="UP000654075"/>
    </source>
</evidence>
<proteinExistence type="predicted"/>
<sequence>LATKREELRLSLEASAECKAQLATGKEQNVQLRQLVLEMLDEASRWRRQAEDPWAARVQAVLQEASATGLAFDHSEPLRQTPSNDDKAMAGALQGIVGERQSRAALEEREATRELQLRAEIQLLREESQQLGKALQEGNCPAGPAPASGAARAGSTAAKLEGARRRVLTCSRKVRFLQTANAKLRVEVRKAEDYQQKLQGALLAQSQDHTIASSSFSSVNLEALRQMSVQAAARQLVFRMAPPPRVLGAE</sequence>
<protein>
    <submittedName>
        <fullName evidence="1">Uncharacterized protein</fullName>
    </submittedName>
</protein>
<keyword evidence="2" id="KW-1185">Reference proteome</keyword>
<name>A0A813E1Z0_POLGL</name>
<dbReference type="EMBL" id="CAJNNV010007522">
    <property type="protein sequence ID" value="CAE8595030.1"/>
    <property type="molecule type" value="Genomic_DNA"/>
</dbReference>
<gene>
    <name evidence="1" type="ORF">PGLA1383_LOCUS13550</name>
</gene>
<reference evidence="1" key="1">
    <citation type="submission" date="2021-02" db="EMBL/GenBank/DDBJ databases">
        <authorList>
            <person name="Dougan E. K."/>
            <person name="Rhodes N."/>
            <person name="Thang M."/>
            <person name="Chan C."/>
        </authorList>
    </citation>
    <scope>NUCLEOTIDE SEQUENCE</scope>
</reference>
<feature type="non-terminal residue" evidence="1">
    <location>
        <position position="1"/>
    </location>
</feature>
<feature type="non-terminal residue" evidence="1">
    <location>
        <position position="250"/>
    </location>
</feature>